<dbReference type="CDD" id="cd00038">
    <property type="entry name" value="CAP_ED"/>
    <property type="match status" value="1"/>
</dbReference>
<dbReference type="HOGENOM" id="CLU_233739_0_0_1"/>
<dbReference type="InterPro" id="IPR012337">
    <property type="entry name" value="RNaseH-like_sf"/>
</dbReference>
<dbReference type="Pfam" id="PF00916">
    <property type="entry name" value="Sulfate_transp"/>
    <property type="match status" value="1"/>
</dbReference>
<dbReference type="Proteomes" id="UP000030663">
    <property type="component" value="Unassembled WGS sequence"/>
</dbReference>
<feature type="transmembrane region" description="Helical" evidence="9">
    <location>
        <begin position="1343"/>
        <end position="1365"/>
    </location>
</feature>
<protein>
    <recommendedName>
        <fullName evidence="14">Sulfate transporter family protein</fullName>
    </recommendedName>
</protein>
<dbReference type="Pfam" id="PF00027">
    <property type="entry name" value="cNMP_binding"/>
    <property type="match status" value="1"/>
</dbReference>
<proteinExistence type="predicted"/>
<feature type="transmembrane region" description="Helical" evidence="9">
    <location>
        <begin position="1415"/>
        <end position="1435"/>
    </location>
</feature>
<feature type="region of interest" description="Disordered" evidence="8">
    <location>
        <begin position="1049"/>
        <end position="1088"/>
    </location>
</feature>
<evidence type="ECO:0000256" key="8">
    <source>
        <dbReference type="SAM" id="MobiDB-lite"/>
    </source>
</evidence>
<feature type="transmembrane region" description="Helical" evidence="9">
    <location>
        <begin position="1475"/>
        <end position="1496"/>
    </location>
</feature>
<dbReference type="PROSITE" id="PS50042">
    <property type="entry name" value="CNMP_BINDING_3"/>
    <property type="match status" value="1"/>
</dbReference>
<feature type="region of interest" description="Disordered" evidence="8">
    <location>
        <begin position="325"/>
        <end position="350"/>
    </location>
</feature>
<dbReference type="PROSITE" id="PS50801">
    <property type="entry name" value="STAS"/>
    <property type="match status" value="1"/>
</dbReference>
<dbReference type="FunFam" id="3.30.750.24:FF:000012">
    <property type="entry name" value="Sulfate transporter family protein"/>
    <property type="match status" value="1"/>
</dbReference>
<dbReference type="InterPro" id="IPR029526">
    <property type="entry name" value="PGBD"/>
</dbReference>
<dbReference type="CDD" id="cd07042">
    <property type="entry name" value="STAS_SulP_like_sulfate_transporter"/>
    <property type="match status" value="1"/>
</dbReference>
<keyword evidence="3" id="KW-0926">Vacuole</keyword>
<dbReference type="PANTHER" id="PTHR43310">
    <property type="entry name" value="SULFATE TRANSPORTER YBAR-RELATED"/>
    <property type="match status" value="1"/>
</dbReference>
<accession>X0C348</accession>
<evidence type="ECO:0000256" key="4">
    <source>
        <dbReference type="ARBA" id="ARBA00022692"/>
    </source>
</evidence>
<organism evidence="12 13">
    <name type="scientific">Fusarium oxysporum f. sp. raphani 54005</name>
    <dbReference type="NCBI Taxonomy" id="1089458"/>
    <lineage>
        <taxon>Eukaryota</taxon>
        <taxon>Fungi</taxon>
        <taxon>Dikarya</taxon>
        <taxon>Ascomycota</taxon>
        <taxon>Pezizomycotina</taxon>
        <taxon>Sordariomycetes</taxon>
        <taxon>Hypocreomycetidae</taxon>
        <taxon>Hypocreales</taxon>
        <taxon>Nectriaceae</taxon>
        <taxon>Fusarium</taxon>
        <taxon>Fusarium oxysporum species complex</taxon>
    </lineage>
</organism>
<evidence type="ECO:0000256" key="6">
    <source>
        <dbReference type="ARBA" id="ARBA00022989"/>
    </source>
</evidence>
<dbReference type="SMART" id="SM00100">
    <property type="entry name" value="cNMP"/>
    <property type="match status" value="1"/>
</dbReference>
<evidence type="ECO:0000256" key="7">
    <source>
        <dbReference type="ARBA" id="ARBA00023136"/>
    </source>
</evidence>
<keyword evidence="6 9" id="KW-1133">Transmembrane helix</keyword>
<keyword evidence="2" id="KW-0813">Transport</keyword>
<dbReference type="Pfam" id="PF01740">
    <property type="entry name" value="STAS"/>
    <property type="match status" value="1"/>
</dbReference>
<dbReference type="InterPro" id="IPR000595">
    <property type="entry name" value="cNMP-bd_dom"/>
</dbReference>
<feature type="region of interest" description="Disordered" evidence="8">
    <location>
        <begin position="1"/>
        <end position="24"/>
    </location>
</feature>
<evidence type="ECO:0000313" key="13">
    <source>
        <dbReference type="Proteomes" id="UP000030663"/>
    </source>
</evidence>
<dbReference type="SUPFAM" id="SSF52091">
    <property type="entry name" value="SpoIIaa-like"/>
    <property type="match status" value="1"/>
</dbReference>
<evidence type="ECO:0000256" key="9">
    <source>
        <dbReference type="SAM" id="Phobius"/>
    </source>
</evidence>
<reference evidence="12 13" key="1">
    <citation type="submission" date="2011-11" db="EMBL/GenBank/DDBJ databases">
        <title>The Genome Sequence of Fusarium oxysporum PHW815.</title>
        <authorList>
            <consortium name="The Broad Institute Genome Sequencing Platform"/>
            <person name="Ma L.-J."/>
            <person name="Gale L.R."/>
            <person name="Schwartz D.C."/>
            <person name="Zhou S."/>
            <person name="Corby-Kistler H."/>
            <person name="Young S.K."/>
            <person name="Zeng Q."/>
            <person name="Gargeya S."/>
            <person name="Fitzgerald M."/>
            <person name="Haas B."/>
            <person name="Abouelleil A."/>
            <person name="Alvarado L."/>
            <person name="Arachchi H.M."/>
            <person name="Berlin A."/>
            <person name="Brown A."/>
            <person name="Chapman S.B."/>
            <person name="Chen Z."/>
            <person name="Dunbar C."/>
            <person name="Freedman E."/>
            <person name="Gearin G."/>
            <person name="Goldberg J."/>
            <person name="Griggs A."/>
            <person name="Gujja S."/>
            <person name="Heiman D."/>
            <person name="Howarth C."/>
            <person name="Larson L."/>
            <person name="Lui A."/>
            <person name="MacDonald P.J.P."/>
            <person name="Montmayeur A."/>
            <person name="Murphy C."/>
            <person name="Neiman D."/>
            <person name="Pearson M."/>
            <person name="Priest M."/>
            <person name="Roberts A."/>
            <person name="Saif S."/>
            <person name="Shea T."/>
            <person name="Shenoy N."/>
            <person name="Sisk P."/>
            <person name="Stolte C."/>
            <person name="Sykes S."/>
            <person name="Wortman J."/>
            <person name="Nusbaum C."/>
            <person name="Birren B."/>
        </authorList>
    </citation>
    <scope>NUCLEOTIDE SEQUENCE [LARGE SCALE GENOMIC DNA]</scope>
    <source>
        <strain evidence="12 13">54005</strain>
    </source>
</reference>
<feature type="transmembrane region" description="Helical" evidence="9">
    <location>
        <begin position="1251"/>
        <end position="1270"/>
    </location>
</feature>
<evidence type="ECO:0000256" key="1">
    <source>
        <dbReference type="ARBA" id="ARBA00004128"/>
    </source>
</evidence>
<feature type="transmembrane region" description="Helical" evidence="9">
    <location>
        <begin position="1612"/>
        <end position="1641"/>
    </location>
</feature>
<evidence type="ECO:0000313" key="12">
    <source>
        <dbReference type="EMBL" id="EXK77182.1"/>
    </source>
</evidence>
<dbReference type="InterPro" id="IPR002645">
    <property type="entry name" value="STAS_dom"/>
</dbReference>
<evidence type="ECO:0000256" key="3">
    <source>
        <dbReference type="ARBA" id="ARBA00022554"/>
    </source>
</evidence>
<dbReference type="GO" id="GO:0034490">
    <property type="term" value="P:basic amino acid transmembrane import into vacuole"/>
    <property type="evidence" value="ECO:0007669"/>
    <property type="project" value="UniProtKB-ARBA"/>
</dbReference>
<dbReference type="SUPFAM" id="SSF53098">
    <property type="entry name" value="Ribonuclease H-like"/>
    <property type="match status" value="1"/>
</dbReference>
<keyword evidence="4 9" id="KW-0812">Transmembrane</keyword>
<evidence type="ECO:0000259" key="10">
    <source>
        <dbReference type="PROSITE" id="PS50042"/>
    </source>
</evidence>
<evidence type="ECO:0000259" key="11">
    <source>
        <dbReference type="PROSITE" id="PS50801"/>
    </source>
</evidence>
<dbReference type="PANTHER" id="PTHR43310:SF4">
    <property type="entry name" value="AFR304WP"/>
    <property type="match status" value="1"/>
</dbReference>
<feature type="domain" description="STAS" evidence="11">
    <location>
        <begin position="1679"/>
        <end position="1789"/>
    </location>
</feature>
<dbReference type="Pfam" id="PF13843">
    <property type="entry name" value="DDE_Tnp_1_7"/>
    <property type="match status" value="1"/>
</dbReference>
<dbReference type="Gene3D" id="3.30.750.24">
    <property type="entry name" value="STAS domain"/>
    <property type="match status" value="1"/>
</dbReference>
<dbReference type="InterPro" id="IPR052706">
    <property type="entry name" value="Membrane-Transporter-like"/>
</dbReference>
<dbReference type="InterPro" id="IPR018490">
    <property type="entry name" value="cNMP-bd_dom_sf"/>
</dbReference>
<evidence type="ECO:0008006" key="14">
    <source>
        <dbReference type="Google" id="ProtNLM"/>
    </source>
</evidence>
<feature type="transmembrane region" description="Helical" evidence="9">
    <location>
        <begin position="1385"/>
        <end position="1406"/>
    </location>
</feature>
<keyword evidence="7 9" id="KW-0472">Membrane</keyword>
<evidence type="ECO:0000256" key="5">
    <source>
        <dbReference type="ARBA" id="ARBA00022970"/>
    </source>
</evidence>
<feature type="transmembrane region" description="Helical" evidence="9">
    <location>
        <begin position="1309"/>
        <end position="1331"/>
    </location>
</feature>
<keyword evidence="13" id="KW-1185">Reference proteome</keyword>
<name>X0C348_FUSOX</name>
<keyword evidence="5" id="KW-0029">Amino-acid transport</keyword>
<dbReference type="OrthoDB" id="409725at2759"/>
<feature type="domain" description="Cyclic nucleotide-binding" evidence="10">
    <location>
        <begin position="1896"/>
        <end position="1993"/>
    </location>
</feature>
<dbReference type="EMBL" id="JH658633">
    <property type="protein sequence ID" value="EXK77182.1"/>
    <property type="molecule type" value="Genomic_DNA"/>
</dbReference>
<feature type="region of interest" description="Disordered" evidence="8">
    <location>
        <begin position="1109"/>
        <end position="1153"/>
    </location>
</feature>
<feature type="transmembrane region" description="Helical" evidence="9">
    <location>
        <begin position="1219"/>
        <end position="1239"/>
    </location>
</feature>
<dbReference type="GO" id="GO:0000329">
    <property type="term" value="C:fungal-type vacuole membrane"/>
    <property type="evidence" value="ECO:0007669"/>
    <property type="project" value="UniProtKB-ARBA"/>
</dbReference>
<dbReference type="InterPro" id="IPR014710">
    <property type="entry name" value="RmlC-like_jellyroll"/>
</dbReference>
<sequence length="2010" mass="226533">MIPSLSFDAPPLSDPTGVPNFPPEEGHGDDFQPFNLEYRDFKVNPLPKEPLELFQLFIPISLVQSWIEYTNSWVDHLLENAVIDNWKSPLSEHSRILKWEGISTSTAYVWLWVLIYLGIHREITIKDHWKVPSLGDQRPLHSIIKFMPLRRFQLISRYFRTFDYTKIDVRDEGDLPKTFQAAEEWSNHIQKVSTELYLTGTNLTVVECMIPFTGRSKETTLVKNKPTPVGFKVWVIPQQGFFLQWLWHVKSSPYTAVIVNLPTPKPLGKRGKLRTKIPLSNTQSVVAHLVKRLLPQTYHVFTDNLFSSPQLFRLPGLPAHRITETFETGSSGDPSVLDLQRNGSKKRPASSSLLLPRAKMARIRELSVGYIIDSNLPFTTFESTYLQELFRQLDSDLYAQVPWGRTATKKDLEDILVSKKAAVKEELENAVTQIHLSFDLWTSPNRLAFISLFGHFIDRRHSYQSRLLAFKRQIGSHAGENIAYTIRNVVRDWGIDCKLGVSICDNAASNDVCLRNLYTTLDASIARADTEARRMRCFGHILNLVAQAFLYGDDAASFELQSEAYDMLERVEEDLEHWRAKGPVGKLHNIIKFIRASPQRTEAFKAHAREQEEVDTYKLAEESTAELEVIQINATRWNSTYMMIERALVKQSELNSFIQELGLEADASKRVPTADILTSDDWKVLREVSHILEPVYNMTMRTQGWGTSGGHGRLWEVVTGMEFVLEHLEDWKVLYEDETADPAAEEWYTTQGEEAGPAMGLPAKRGTKAEAQQLQRIFNGDSFKIIPIPSVAAQYNDEMNHVDRGDQIRSYTAYEHRFRRGPWQALLWNFLLEVALANSFILQKKTRHPPWKPYSTLQAWKECICNAIFNRYAAEGGTRKRSRSGKEEDIEDTEARQNHLQRDINHVRRGGPSPCLACQGFRQGQPRPTKKRKAKGGYLQPISGNARCPQSRGRSTYFDPDRVHDQVHSSPLPIATSRPLYIASSRGHREPIRSFIHGFLRDSLVPVDSVQNARTVREDTTELATYLLSDGQTQQGRAFLQRARISFQESVEPEDSDDVSTVEHAHSSQTIAEVSEPPPPEGRDGEAEAPALPSVLSNLLKTSLARSIAQDQPHASDYDDNGDDNQTRTGQRRASHSTDDMSEHNPLLSRVTSGGRRSYLSDLEGQNPQARRRWVSDLVGVGHKMEERMTYGFAVAINPSRWDRKALWHNCVLTPVSCLPVVAVGLLLNILDALSYGMILFPLGRPIFSHLGSAGISIFYVSTIVSQITFSSGSIFKGSVGSELIEVVPFFHNIAAKTTEVVGEGNPDAVIATTIVSFSLSAMMTGLVFYLMGRFKVGYMVGFIPRHILIGCIGGVGWFLVATGFEVSARLNGSLQYDLDTLKQLIDPATVPLWVTPLVFAIVLFYGRSKITSRFFLPMFILAIPLIFYVFVFALDALDVDVLRDHGWIFRGPPSDESWWYFYTLYKFKLVRWDAVAGTIPAMLALTFFGFLHVPINVPALALNRGEDHVDLNKELRLHGYSNFLSGCFGSIQNYMVYANTVFFMRSGGNFRLAGYMLATATFGVMVVGPSLIAFIPVMMVGTLVYNLGFELLIEALWLSRKKLKLAEYLTVVVIVTVMGVHDFVVGIGVGILLAFVSLVLQTSRVSAIRGNYSGDIVTSTVRRNPSQHHYLRDVGRQIYIVKLTGYLFFGTIVSVEEKVRGLLDDSTFSKHPIKFLILDIWHVTGLDFSAGEAFNTISRLLDNKGVTLVLSGLDAENQLGQNLRATGLGSDSIRVMMLPSLNSALESCENELLKTLYAKQEELNSLKRMSPQNLDVPPAKTSSLSPFDPPFNSPRRNHLAEAAHDALTSVEVQRPSKWQSFKEPLRLLLQIFQGLSDQNEAFWFPATLYFTRQEYPAGTYIFRCGEQANGFYLVERGIIRAEYHLPQGQLCESILAGTTCGELAFFSETELTATAVVEKECVVWRMGRDQWIKIQKEEPEVGRELLRISLKITSERMGAITSYVLTTAG</sequence>
<dbReference type="InterPro" id="IPR036513">
    <property type="entry name" value="STAS_dom_sf"/>
</dbReference>
<feature type="transmembrane region" description="Helical" evidence="9">
    <location>
        <begin position="1553"/>
        <end position="1578"/>
    </location>
</feature>
<gene>
    <name evidence="12" type="ORF">FOQG_18102</name>
</gene>
<comment type="subcellular location">
    <subcellularLocation>
        <location evidence="1">Vacuole membrane</location>
        <topology evidence="1">Multi-pass membrane protein</topology>
    </subcellularLocation>
</comment>
<feature type="region of interest" description="Disordered" evidence="8">
    <location>
        <begin position="917"/>
        <end position="952"/>
    </location>
</feature>
<dbReference type="InterPro" id="IPR011547">
    <property type="entry name" value="SLC26A/SulP_dom"/>
</dbReference>
<evidence type="ECO:0000256" key="2">
    <source>
        <dbReference type="ARBA" id="ARBA00022448"/>
    </source>
</evidence>
<feature type="region of interest" description="Disordered" evidence="8">
    <location>
        <begin position="876"/>
        <end position="897"/>
    </location>
</feature>
<dbReference type="SUPFAM" id="SSF51206">
    <property type="entry name" value="cAMP-binding domain-like"/>
    <property type="match status" value="1"/>
</dbReference>
<feature type="transmembrane region" description="Helical" evidence="9">
    <location>
        <begin position="1584"/>
        <end position="1600"/>
    </location>
</feature>
<feature type="compositionally biased region" description="Acidic residues" evidence="8">
    <location>
        <begin position="1051"/>
        <end position="1060"/>
    </location>
</feature>
<dbReference type="Gene3D" id="2.60.120.10">
    <property type="entry name" value="Jelly Rolls"/>
    <property type="match status" value="1"/>
</dbReference>